<reference evidence="9" key="1">
    <citation type="book" date="2014" name="THE 24TH EUROPEAN CONGRESS OF CLINICAL MICROBIOLOGY AND INFECTIOUS DISEASES" publisher="ECCMID 2014" city="Barcelona, Spain">
        <title>Identification of resistance genes in three multidrug-resistant Bacteroides fragilis isolates by whole genome sequencing.</title>
        <editorList>
            <person name="Unknown"/>
            <person name="A."/>
        </editorList>
        <authorList>
            <person name="Sydenham T.V."/>
            <person name="Hasman H."/>
            <person name="Wang M."/>
            <person name="Soki J."/>
            <person name="Nagy E."/>
            <person name="Justesen U.S."/>
        </authorList>
    </citation>
    <scope>NUCLEOTIDE SEQUENCE</scope>
    <source>
        <strain evidence="9">DCMOUH0018B</strain>
    </source>
</reference>
<gene>
    <name evidence="9" type="ORF">EE52_0217250</name>
</gene>
<feature type="transmembrane region" description="Helical" evidence="6">
    <location>
        <begin position="36"/>
        <end position="57"/>
    </location>
</feature>
<reference evidence="9" key="2">
    <citation type="submission" date="2014-07" db="EMBL/GenBank/DDBJ databases">
        <title>Genetics and epidemiology of antimicrobial resistance in B. fragilis group.</title>
        <authorList>
            <person name="Sydenham T.V."/>
            <person name="Hasman H."/>
            <person name="Kemp M."/>
            <person name="Justesen U.S."/>
        </authorList>
    </citation>
    <scope>NUCLEOTIDE SEQUENCE [LARGE SCALE GENOMIC DNA]</scope>
    <source>
        <strain evidence="9">DCMOUH0018B</strain>
    </source>
</reference>
<keyword evidence="2" id="KW-1003">Cell membrane</keyword>
<dbReference type="RefSeq" id="WP_044301448.1">
    <property type="nucleotide sequence ID" value="NZ_CP036542.1"/>
</dbReference>
<dbReference type="InterPro" id="IPR052159">
    <property type="entry name" value="Competence_DNA_uptake"/>
</dbReference>
<feature type="transmembrane region" description="Helical" evidence="6">
    <location>
        <begin position="421"/>
        <end position="445"/>
    </location>
</feature>
<evidence type="ECO:0000256" key="1">
    <source>
        <dbReference type="ARBA" id="ARBA00004651"/>
    </source>
</evidence>
<dbReference type="GO" id="GO:0005886">
    <property type="term" value="C:plasma membrane"/>
    <property type="evidence" value="ECO:0007669"/>
    <property type="project" value="UniProtKB-SubCell"/>
</dbReference>
<dbReference type="EMBL" id="JMZZ02000216">
    <property type="protein sequence ID" value="KFX73583.1"/>
    <property type="molecule type" value="Genomic_DNA"/>
</dbReference>
<accession>A0A0I9S6W9</accession>
<feature type="transmembrane region" description="Helical" evidence="6">
    <location>
        <begin position="485"/>
        <end position="502"/>
    </location>
</feature>
<sequence>MSFRYLHRYPFLRLLLPLIAGFLVGNYLFFKEVYVPDTVLVGVSAGLFFLLLTVYFSRRYSFRWIFGSVAYLLVFGAGTGGMNQVLQQTVYAFQKKECVYRAILTDRPDEKEHTFLCPAFLTEKQDSVGVVPVNRKVLLYISKDSLAGSLHNGDELVLMARVSPPSNNGNPDEFDYARYLRYRGIGGVAFVAEGKWQIIGHRMSRSFRQIALDCRDRILDKYRALKFEPDEFAVLAALTVGYKEELGEDIRETYSVSGASHVLALSGLHIGFLYMLLLLLLKWLPGNVWGVRLFRAIVIITALWGFAFITGLSPSVVRSVIMFSLLALSVLSGRTGISLNTLALTAFIMLAVHPFWLFDVGFQLSFSAVTAILLIYPRLFRLLPIGNGVLKKVWALMCVSLAAQIGTAPLVLLYFSRFSTHFLLTNLLVIPLVSVIMYSAVILLVVSPFSQLYTWCAVAVKFLIDLLNAAVRWVEHLPLASIDNVWIYPAEVLAFYLALLACMRHMMVRSAKSLYLVGVCLLVTGSLHWAWRMADRPVQSIVFYNVRGCPVVHCIESQGKSWLAYADSIPDERRLSRAVTGYWNRLHLNTPIPITKDYRSSGFWMQDHLLLFGNKRICMVSDNRWRNKTAAEPLNIDYLYLCKGYTGRLESLAQLFHCREVILDSSLSAYYKGVFSEECRRLGLHFISLSDEGSVRFLL</sequence>
<organism evidence="9">
    <name type="scientific">Bacteroides fragilis</name>
    <dbReference type="NCBI Taxonomy" id="817"/>
    <lineage>
        <taxon>Bacteria</taxon>
        <taxon>Pseudomonadati</taxon>
        <taxon>Bacteroidota</taxon>
        <taxon>Bacteroidia</taxon>
        <taxon>Bacteroidales</taxon>
        <taxon>Bacteroidaceae</taxon>
        <taxon>Bacteroides</taxon>
    </lineage>
</organism>
<evidence type="ECO:0000259" key="8">
    <source>
        <dbReference type="Pfam" id="PF13567"/>
    </source>
</evidence>
<evidence type="ECO:0000256" key="5">
    <source>
        <dbReference type="ARBA" id="ARBA00023136"/>
    </source>
</evidence>
<evidence type="ECO:0000256" key="3">
    <source>
        <dbReference type="ARBA" id="ARBA00022692"/>
    </source>
</evidence>
<feature type="transmembrane region" description="Helical" evidence="6">
    <location>
        <begin position="339"/>
        <end position="358"/>
    </location>
</feature>
<name>A0A0I9S6W9_BACFG</name>
<keyword evidence="5 6" id="KW-0472">Membrane</keyword>
<dbReference type="PANTHER" id="PTHR30619:SF1">
    <property type="entry name" value="RECOMBINATION PROTEIN 2"/>
    <property type="match status" value="1"/>
</dbReference>
<dbReference type="PATRIC" id="fig|817.53.peg.3558"/>
<dbReference type="InterPro" id="IPR004477">
    <property type="entry name" value="ComEC_N"/>
</dbReference>
<feature type="transmembrane region" description="Helical" evidence="6">
    <location>
        <begin position="393"/>
        <end position="415"/>
    </location>
</feature>
<dbReference type="NCBIfam" id="TIGR00360">
    <property type="entry name" value="ComEC_N-term"/>
    <property type="match status" value="1"/>
</dbReference>
<feature type="transmembrane region" description="Helical" evidence="6">
    <location>
        <begin position="262"/>
        <end position="281"/>
    </location>
</feature>
<evidence type="ECO:0000313" key="9">
    <source>
        <dbReference type="EMBL" id="KFX73583.1"/>
    </source>
</evidence>
<feature type="transmembrane region" description="Helical" evidence="6">
    <location>
        <begin position="293"/>
        <end position="310"/>
    </location>
</feature>
<evidence type="ECO:0000256" key="2">
    <source>
        <dbReference type="ARBA" id="ARBA00022475"/>
    </source>
</evidence>
<feature type="domain" description="ComEC/Rec2-related protein" evidence="7">
    <location>
        <begin position="238"/>
        <end position="503"/>
    </location>
</feature>
<comment type="caution">
    <text evidence="9">The sequence shown here is derived from an EMBL/GenBank/DDBJ whole genome shotgun (WGS) entry which is preliminary data.</text>
</comment>
<feature type="transmembrane region" description="Helical" evidence="6">
    <location>
        <begin position="514"/>
        <end position="531"/>
    </location>
</feature>
<feature type="transmembrane region" description="Helical" evidence="6">
    <location>
        <begin position="64"/>
        <end position="86"/>
    </location>
</feature>
<feature type="domain" description="DUF4131" evidence="8">
    <location>
        <begin position="39"/>
        <end position="195"/>
    </location>
</feature>
<evidence type="ECO:0000256" key="4">
    <source>
        <dbReference type="ARBA" id="ARBA00022989"/>
    </source>
</evidence>
<feature type="transmembrane region" description="Helical" evidence="6">
    <location>
        <begin position="12"/>
        <end position="30"/>
    </location>
</feature>
<dbReference type="AlphaFoldDB" id="A0A0I9S6W9"/>
<evidence type="ECO:0000259" key="7">
    <source>
        <dbReference type="Pfam" id="PF03772"/>
    </source>
</evidence>
<proteinExistence type="predicted"/>
<evidence type="ECO:0000256" key="6">
    <source>
        <dbReference type="SAM" id="Phobius"/>
    </source>
</evidence>
<feature type="transmembrane region" description="Helical" evidence="6">
    <location>
        <begin position="364"/>
        <end position="381"/>
    </location>
</feature>
<dbReference type="Pfam" id="PF03772">
    <property type="entry name" value="Competence"/>
    <property type="match status" value="1"/>
</dbReference>
<keyword evidence="4 6" id="KW-1133">Transmembrane helix</keyword>
<dbReference type="Pfam" id="PF13567">
    <property type="entry name" value="DUF4131"/>
    <property type="match status" value="1"/>
</dbReference>
<keyword evidence="3 6" id="KW-0812">Transmembrane</keyword>
<protein>
    <submittedName>
        <fullName evidence="9">Competence protein</fullName>
    </submittedName>
</protein>
<comment type="subcellular location">
    <subcellularLocation>
        <location evidence="1">Cell membrane</location>
        <topology evidence="1">Multi-pass membrane protein</topology>
    </subcellularLocation>
</comment>
<dbReference type="InterPro" id="IPR025405">
    <property type="entry name" value="DUF4131"/>
</dbReference>
<dbReference type="PANTHER" id="PTHR30619">
    <property type="entry name" value="DNA INTERNALIZATION/COMPETENCE PROTEIN COMEC/REC2"/>
    <property type="match status" value="1"/>
</dbReference>